<evidence type="ECO:0000313" key="3">
    <source>
        <dbReference type="Proteomes" id="UP001590950"/>
    </source>
</evidence>
<proteinExistence type="predicted"/>
<accession>A0ABR4AJF8</accession>
<name>A0ABR4AJF8_9LECA</name>
<evidence type="ECO:0000256" key="1">
    <source>
        <dbReference type="SAM" id="MobiDB-lite"/>
    </source>
</evidence>
<feature type="region of interest" description="Disordered" evidence="1">
    <location>
        <begin position="1"/>
        <end position="40"/>
    </location>
</feature>
<comment type="caution">
    <text evidence="2">The sequence shown here is derived from an EMBL/GenBank/DDBJ whole genome shotgun (WGS) entry which is preliminary data.</text>
</comment>
<gene>
    <name evidence="2" type="ORF">N7G274_002716</name>
</gene>
<evidence type="ECO:0000313" key="2">
    <source>
        <dbReference type="EMBL" id="KAL2044941.1"/>
    </source>
</evidence>
<sequence>MTDSLPESRLENNTPTLRPDDTASKTDASQNDQSLGPTSDMIENVHIFRKLWRNVTVDNYPTFSGFRQFKMAHLLNLRVLEDEISRTDGKIYQAELQLDLPPANMDNSALRRGKRDTNAP</sequence>
<feature type="compositionally biased region" description="Basic and acidic residues" evidence="1">
    <location>
        <begin position="1"/>
        <end position="10"/>
    </location>
</feature>
<keyword evidence="3" id="KW-1185">Reference proteome</keyword>
<dbReference type="Proteomes" id="UP001590950">
    <property type="component" value="Unassembled WGS sequence"/>
</dbReference>
<protein>
    <submittedName>
        <fullName evidence="2">Uncharacterized protein</fullName>
    </submittedName>
</protein>
<feature type="compositionally biased region" description="Polar residues" evidence="1">
    <location>
        <begin position="25"/>
        <end position="37"/>
    </location>
</feature>
<reference evidence="2 3" key="1">
    <citation type="submission" date="2024-09" db="EMBL/GenBank/DDBJ databases">
        <title>Rethinking Asexuality: The Enigmatic Case of Functional Sexual Genes in Lepraria (Stereocaulaceae).</title>
        <authorList>
            <person name="Doellman M."/>
            <person name="Sun Y."/>
            <person name="Barcenas-Pena A."/>
            <person name="Lumbsch H.T."/>
            <person name="Grewe F."/>
        </authorList>
    </citation>
    <scope>NUCLEOTIDE SEQUENCE [LARGE SCALE GENOMIC DNA]</scope>
    <source>
        <strain evidence="2 3">Mercado 3170</strain>
    </source>
</reference>
<organism evidence="2 3">
    <name type="scientific">Stereocaulon virgatum</name>
    <dbReference type="NCBI Taxonomy" id="373712"/>
    <lineage>
        <taxon>Eukaryota</taxon>
        <taxon>Fungi</taxon>
        <taxon>Dikarya</taxon>
        <taxon>Ascomycota</taxon>
        <taxon>Pezizomycotina</taxon>
        <taxon>Lecanoromycetes</taxon>
        <taxon>OSLEUM clade</taxon>
        <taxon>Lecanoromycetidae</taxon>
        <taxon>Lecanorales</taxon>
        <taxon>Lecanorineae</taxon>
        <taxon>Stereocaulaceae</taxon>
        <taxon>Stereocaulon</taxon>
    </lineage>
</organism>
<dbReference type="EMBL" id="JBEFKJ010000008">
    <property type="protein sequence ID" value="KAL2044941.1"/>
    <property type="molecule type" value="Genomic_DNA"/>
</dbReference>